<dbReference type="InterPro" id="IPR036396">
    <property type="entry name" value="Cyt_P450_sf"/>
</dbReference>
<evidence type="ECO:0000256" key="7">
    <source>
        <dbReference type="ARBA" id="ARBA00022989"/>
    </source>
</evidence>
<dbReference type="InterPro" id="IPR050364">
    <property type="entry name" value="Cytochrome_P450_fung"/>
</dbReference>
<dbReference type="Gene3D" id="1.10.630.10">
    <property type="entry name" value="Cytochrome P450"/>
    <property type="match status" value="1"/>
</dbReference>
<dbReference type="OrthoDB" id="1055148at2759"/>
<evidence type="ECO:0000256" key="8">
    <source>
        <dbReference type="ARBA" id="ARBA00023002"/>
    </source>
</evidence>
<comment type="similarity">
    <text evidence="3">Belongs to the cytochrome P450 family.</text>
</comment>
<sequence>MGTWNAQVNADAARLTNVQAFKNRITQTSDRTNGKTQLDSLTPRGGWMLSSKRRDVRFPPGPRRIPIFGNLFQLLFEVDFSQSWLTFSKWKQTYGPLIYLDVVGQSVLILNSRKVAKDLLDDRAAKYSDRPSNLVGTEYVTGNMSIAVMHYSEL</sequence>
<comment type="cofactor">
    <cofactor evidence="1">
        <name>heme</name>
        <dbReference type="ChEBI" id="CHEBI:30413"/>
    </cofactor>
</comment>
<dbReference type="AlphaFoldDB" id="A0A8H5GQE7"/>
<name>A0A8H5GQE7_9AGAR</name>
<evidence type="ECO:0000313" key="12">
    <source>
        <dbReference type="EMBL" id="KAF5368850.1"/>
    </source>
</evidence>
<organism evidence="12 13">
    <name type="scientific">Tetrapyrgos nigripes</name>
    <dbReference type="NCBI Taxonomy" id="182062"/>
    <lineage>
        <taxon>Eukaryota</taxon>
        <taxon>Fungi</taxon>
        <taxon>Dikarya</taxon>
        <taxon>Basidiomycota</taxon>
        <taxon>Agaricomycotina</taxon>
        <taxon>Agaricomycetes</taxon>
        <taxon>Agaricomycetidae</taxon>
        <taxon>Agaricales</taxon>
        <taxon>Marasmiineae</taxon>
        <taxon>Marasmiaceae</taxon>
        <taxon>Tetrapyrgos</taxon>
    </lineage>
</organism>
<evidence type="ECO:0000256" key="6">
    <source>
        <dbReference type="ARBA" id="ARBA00022723"/>
    </source>
</evidence>
<dbReference type="GO" id="GO:0004497">
    <property type="term" value="F:monooxygenase activity"/>
    <property type="evidence" value="ECO:0007669"/>
    <property type="project" value="UniProtKB-KW"/>
</dbReference>
<keyword evidence="9" id="KW-0408">Iron</keyword>
<keyword evidence="4" id="KW-0349">Heme</keyword>
<dbReference type="GO" id="GO:0016705">
    <property type="term" value="F:oxidoreductase activity, acting on paired donors, with incorporation or reduction of molecular oxygen"/>
    <property type="evidence" value="ECO:0007669"/>
    <property type="project" value="InterPro"/>
</dbReference>
<dbReference type="SUPFAM" id="SSF48264">
    <property type="entry name" value="Cytochrome P450"/>
    <property type="match status" value="1"/>
</dbReference>
<protein>
    <recommendedName>
        <fullName evidence="14">Cytochrome P450</fullName>
    </recommendedName>
</protein>
<evidence type="ECO:0000256" key="1">
    <source>
        <dbReference type="ARBA" id="ARBA00001971"/>
    </source>
</evidence>
<keyword evidence="5" id="KW-0812">Transmembrane</keyword>
<evidence type="ECO:0000256" key="11">
    <source>
        <dbReference type="ARBA" id="ARBA00023136"/>
    </source>
</evidence>
<keyword evidence="11" id="KW-0472">Membrane</keyword>
<evidence type="ECO:0000256" key="9">
    <source>
        <dbReference type="ARBA" id="ARBA00023004"/>
    </source>
</evidence>
<keyword evidence="6" id="KW-0479">Metal-binding</keyword>
<dbReference type="GO" id="GO:0005506">
    <property type="term" value="F:iron ion binding"/>
    <property type="evidence" value="ECO:0007669"/>
    <property type="project" value="InterPro"/>
</dbReference>
<gene>
    <name evidence="12" type="ORF">D9758_002855</name>
</gene>
<dbReference type="Pfam" id="PF00067">
    <property type="entry name" value="p450"/>
    <property type="match status" value="1"/>
</dbReference>
<dbReference type="GO" id="GO:0020037">
    <property type="term" value="F:heme binding"/>
    <property type="evidence" value="ECO:0007669"/>
    <property type="project" value="InterPro"/>
</dbReference>
<proteinExistence type="inferred from homology"/>
<comment type="subcellular location">
    <subcellularLocation>
        <location evidence="2">Membrane</location>
        <topology evidence="2">Single-pass membrane protein</topology>
    </subcellularLocation>
</comment>
<dbReference type="PANTHER" id="PTHR46300">
    <property type="entry name" value="P450, PUTATIVE (EUROFUNG)-RELATED-RELATED"/>
    <property type="match status" value="1"/>
</dbReference>
<evidence type="ECO:0000256" key="5">
    <source>
        <dbReference type="ARBA" id="ARBA00022692"/>
    </source>
</evidence>
<keyword evidence="13" id="KW-1185">Reference proteome</keyword>
<evidence type="ECO:0000256" key="2">
    <source>
        <dbReference type="ARBA" id="ARBA00004167"/>
    </source>
</evidence>
<reference evidence="12 13" key="1">
    <citation type="journal article" date="2020" name="ISME J.">
        <title>Uncovering the hidden diversity of litter-decomposition mechanisms in mushroom-forming fungi.</title>
        <authorList>
            <person name="Floudas D."/>
            <person name="Bentzer J."/>
            <person name="Ahren D."/>
            <person name="Johansson T."/>
            <person name="Persson P."/>
            <person name="Tunlid A."/>
        </authorList>
    </citation>
    <scope>NUCLEOTIDE SEQUENCE [LARGE SCALE GENOMIC DNA]</scope>
    <source>
        <strain evidence="12 13">CBS 291.85</strain>
    </source>
</reference>
<dbReference type="PANTHER" id="PTHR46300:SF2">
    <property type="entry name" value="CYTOCHROME P450 MONOOXYGENASE ALNH-RELATED"/>
    <property type="match status" value="1"/>
</dbReference>
<dbReference type="GO" id="GO:0016020">
    <property type="term" value="C:membrane"/>
    <property type="evidence" value="ECO:0007669"/>
    <property type="project" value="UniProtKB-SubCell"/>
</dbReference>
<keyword evidence="7" id="KW-1133">Transmembrane helix</keyword>
<keyword evidence="8" id="KW-0560">Oxidoreductase</keyword>
<evidence type="ECO:0008006" key="14">
    <source>
        <dbReference type="Google" id="ProtNLM"/>
    </source>
</evidence>
<evidence type="ECO:0000256" key="4">
    <source>
        <dbReference type="ARBA" id="ARBA00022617"/>
    </source>
</evidence>
<keyword evidence="10" id="KW-0503">Monooxygenase</keyword>
<evidence type="ECO:0000313" key="13">
    <source>
        <dbReference type="Proteomes" id="UP000559256"/>
    </source>
</evidence>
<comment type="caution">
    <text evidence="12">The sequence shown here is derived from an EMBL/GenBank/DDBJ whole genome shotgun (WGS) entry which is preliminary data.</text>
</comment>
<dbReference type="EMBL" id="JAACJM010000014">
    <property type="protein sequence ID" value="KAF5368850.1"/>
    <property type="molecule type" value="Genomic_DNA"/>
</dbReference>
<evidence type="ECO:0000256" key="10">
    <source>
        <dbReference type="ARBA" id="ARBA00023033"/>
    </source>
</evidence>
<dbReference type="InterPro" id="IPR001128">
    <property type="entry name" value="Cyt_P450"/>
</dbReference>
<evidence type="ECO:0000256" key="3">
    <source>
        <dbReference type="ARBA" id="ARBA00010617"/>
    </source>
</evidence>
<dbReference type="Proteomes" id="UP000559256">
    <property type="component" value="Unassembled WGS sequence"/>
</dbReference>
<accession>A0A8H5GQE7</accession>